<reference evidence="1 2" key="1">
    <citation type="submission" date="2014-02" db="EMBL/GenBank/DDBJ databases">
        <title>The small core and large imbalanced accessory genome model reveals a collaborative survival strategy of Sorangium cellulosum strains in nature.</title>
        <authorList>
            <person name="Han K."/>
            <person name="Peng R."/>
            <person name="Blom J."/>
            <person name="Li Y.-Z."/>
        </authorList>
    </citation>
    <scope>NUCLEOTIDE SEQUENCE [LARGE SCALE GENOMIC DNA]</scope>
    <source>
        <strain evidence="1 2">So0007-03</strain>
    </source>
</reference>
<sequence>MVEQLYRKFGGAQDINQRVRVLKQHLPYREADHVLAEAMNVYVGGRCLEDMATPQKDEAVCTMFGGCRQPDLATAGHFLSALRRRLAGTGERLAARLRPGDVRSSEDAAELLDEHLPRLKEHFDDGLVVAD</sequence>
<protein>
    <submittedName>
        <fullName evidence="1">Uncharacterized protein</fullName>
    </submittedName>
</protein>
<gene>
    <name evidence="1" type="ORF">BE21_57055</name>
</gene>
<evidence type="ECO:0000313" key="1">
    <source>
        <dbReference type="EMBL" id="KYG00851.1"/>
    </source>
</evidence>
<evidence type="ECO:0000313" key="2">
    <source>
        <dbReference type="Proteomes" id="UP000075502"/>
    </source>
</evidence>
<dbReference type="Proteomes" id="UP000075502">
    <property type="component" value="Unassembled WGS sequence"/>
</dbReference>
<dbReference type="AlphaFoldDB" id="A0A150T846"/>
<dbReference type="EMBL" id="JEME01003363">
    <property type="protein sequence ID" value="KYG00851.1"/>
    <property type="molecule type" value="Genomic_DNA"/>
</dbReference>
<name>A0A150T846_SORCE</name>
<comment type="caution">
    <text evidence="1">The sequence shown here is derived from an EMBL/GenBank/DDBJ whole genome shotgun (WGS) entry which is preliminary data.</text>
</comment>
<organism evidence="1 2">
    <name type="scientific">Sorangium cellulosum</name>
    <name type="common">Polyangium cellulosum</name>
    <dbReference type="NCBI Taxonomy" id="56"/>
    <lineage>
        <taxon>Bacteria</taxon>
        <taxon>Pseudomonadati</taxon>
        <taxon>Myxococcota</taxon>
        <taxon>Polyangia</taxon>
        <taxon>Polyangiales</taxon>
        <taxon>Polyangiaceae</taxon>
        <taxon>Sorangium</taxon>
    </lineage>
</organism>
<accession>A0A150T846</accession>
<proteinExistence type="predicted"/>